<reference evidence="3" key="1">
    <citation type="submission" date="2017-04" db="EMBL/GenBank/DDBJ databases">
        <title>Comparative genomics and description of representatives of a novel lineage of planctomycetes thriving in anoxic sediments.</title>
        <authorList>
            <person name="Spring S."/>
            <person name="Bunk B."/>
            <person name="Sproer C."/>
        </authorList>
    </citation>
    <scope>NUCLEOTIDE SEQUENCE [LARGE SCALE GENOMIC DNA]</scope>
    <source>
        <strain evidence="3">ST-PulAB-D4</strain>
    </source>
</reference>
<dbReference type="EMBL" id="CP021023">
    <property type="protein sequence ID" value="ARN55947.1"/>
    <property type="molecule type" value="Genomic_DNA"/>
</dbReference>
<accession>A0A1W6LJJ3</accession>
<feature type="region of interest" description="Disordered" evidence="1">
    <location>
        <begin position="254"/>
        <end position="277"/>
    </location>
</feature>
<evidence type="ECO:0000256" key="1">
    <source>
        <dbReference type="SAM" id="MobiDB-lite"/>
    </source>
</evidence>
<dbReference type="OrthoDB" id="275699at2"/>
<dbReference type="Pfam" id="PF18928">
    <property type="entry name" value="DUF5677"/>
    <property type="match status" value="1"/>
</dbReference>
<gene>
    <name evidence="2" type="ORF">STSP1_00315</name>
</gene>
<protein>
    <submittedName>
        <fullName evidence="2">Uncharacterized protein</fullName>
    </submittedName>
</protein>
<dbReference type="InterPro" id="IPR043733">
    <property type="entry name" value="DUF5677"/>
</dbReference>
<dbReference type="RefSeq" id="WP_085754668.1">
    <property type="nucleotide sequence ID" value="NZ_CP021023.1"/>
</dbReference>
<dbReference type="Proteomes" id="UP000193334">
    <property type="component" value="Chromosome"/>
</dbReference>
<proteinExistence type="predicted"/>
<sequence length="277" mass="32134">MERFFTAREAKNGSLIDYDAAVIKKWFIETIEPIEQNVNPETRTDMVCVSSIAVCVNYANAVLDLIRSGHNMPAKALLRVLCETVAKIAWCLVSPKNKKKDRKQAVERKFDQWEKDALYKKLRILYEFRSIVGSEQSRELEDTIRKIKLKERKFHAPPMPKTIEIFNKLSSNWRSGVYPRGFLQFNDAVHIDIHTLLSRIYYEEGGMSISHDSNEDLTDLSGYCLSFMFQLFYLVRTHFGLDTDDLLKEFQARSERFEDSKPSENSEKKNGGSDSEH</sequence>
<keyword evidence="3" id="KW-1185">Reference proteome</keyword>
<dbReference type="AlphaFoldDB" id="A0A1W6LJJ3"/>
<organism evidence="2 3">
    <name type="scientific">Sedimentisphaera salicampi</name>
    <dbReference type="NCBI Taxonomy" id="1941349"/>
    <lineage>
        <taxon>Bacteria</taxon>
        <taxon>Pseudomonadati</taxon>
        <taxon>Planctomycetota</taxon>
        <taxon>Phycisphaerae</taxon>
        <taxon>Sedimentisphaerales</taxon>
        <taxon>Sedimentisphaeraceae</taxon>
        <taxon>Sedimentisphaera</taxon>
    </lineage>
</organism>
<evidence type="ECO:0000313" key="3">
    <source>
        <dbReference type="Proteomes" id="UP000193334"/>
    </source>
</evidence>
<evidence type="ECO:0000313" key="2">
    <source>
        <dbReference type="EMBL" id="ARN55947.1"/>
    </source>
</evidence>
<dbReference type="KEGG" id="pbp:STSP1_00315"/>
<name>A0A1W6LJJ3_9BACT</name>